<dbReference type="Pfam" id="PF00881">
    <property type="entry name" value="Nitroreductase"/>
    <property type="match status" value="1"/>
</dbReference>
<reference evidence="4" key="1">
    <citation type="journal article" date="2021" name="PeerJ">
        <title>Extensive microbial diversity within the chicken gut microbiome revealed by metagenomics and culture.</title>
        <authorList>
            <person name="Gilroy R."/>
            <person name="Ravi A."/>
            <person name="Getino M."/>
            <person name="Pursley I."/>
            <person name="Horton D.L."/>
            <person name="Alikhan N.F."/>
            <person name="Baker D."/>
            <person name="Gharbi K."/>
            <person name="Hall N."/>
            <person name="Watson M."/>
            <person name="Adriaenssens E.M."/>
            <person name="Foster-Nyarko E."/>
            <person name="Jarju S."/>
            <person name="Secka A."/>
            <person name="Antonio M."/>
            <person name="Oren A."/>
            <person name="Chaudhuri R.R."/>
            <person name="La Ragione R."/>
            <person name="Hildebrand F."/>
            <person name="Pallen M.J."/>
        </authorList>
    </citation>
    <scope>NUCLEOTIDE SEQUENCE</scope>
    <source>
        <strain evidence="4">ChiBcec8-13705</strain>
    </source>
</reference>
<dbReference type="InterPro" id="IPR000415">
    <property type="entry name" value="Nitroreductase-like"/>
</dbReference>
<proteinExistence type="inferred from homology"/>
<evidence type="ECO:0000313" key="4">
    <source>
        <dbReference type="EMBL" id="HJB41141.1"/>
    </source>
</evidence>
<comment type="caution">
    <text evidence="4">The sequence shown here is derived from an EMBL/GenBank/DDBJ whole genome shotgun (WGS) entry which is preliminary data.</text>
</comment>
<comment type="similarity">
    <text evidence="1">Belongs to the nitroreductase family.</text>
</comment>
<dbReference type="PANTHER" id="PTHR43673:SF10">
    <property type="entry name" value="NADH DEHYDROGENASE_NAD(P)H NITROREDUCTASE XCC3605-RELATED"/>
    <property type="match status" value="1"/>
</dbReference>
<dbReference type="PANTHER" id="PTHR43673">
    <property type="entry name" value="NAD(P)H NITROREDUCTASE YDGI-RELATED"/>
    <property type="match status" value="1"/>
</dbReference>
<dbReference type="SUPFAM" id="SSF55469">
    <property type="entry name" value="FMN-dependent nitroreductase-like"/>
    <property type="match status" value="1"/>
</dbReference>
<reference evidence="4" key="2">
    <citation type="submission" date="2021-04" db="EMBL/GenBank/DDBJ databases">
        <authorList>
            <person name="Gilroy R."/>
        </authorList>
    </citation>
    <scope>NUCLEOTIDE SEQUENCE</scope>
    <source>
        <strain evidence="4">ChiBcec8-13705</strain>
    </source>
</reference>
<dbReference type="CDD" id="cd02062">
    <property type="entry name" value="Nitro_FMN_reductase"/>
    <property type="match status" value="1"/>
</dbReference>
<dbReference type="Gene3D" id="3.40.109.10">
    <property type="entry name" value="NADH Oxidase"/>
    <property type="match status" value="1"/>
</dbReference>
<evidence type="ECO:0000259" key="3">
    <source>
        <dbReference type="Pfam" id="PF00881"/>
    </source>
</evidence>
<protein>
    <submittedName>
        <fullName evidence="4">Nitroreductase family protein</fullName>
    </submittedName>
</protein>
<dbReference type="Proteomes" id="UP000886803">
    <property type="component" value="Unassembled WGS sequence"/>
</dbReference>
<name>A0A9D2M474_9FIRM</name>
<feature type="domain" description="Nitroreductase" evidence="3">
    <location>
        <begin position="8"/>
        <end position="154"/>
    </location>
</feature>
<evidence type="ECO:0000313" key="5">
    <source>
        <dbReference type="Proteomes" id="UP000886803"/>
    </source>
</evidence>
<evidence type="ECO:0000256" key="2">
    <source>
        <dbReference type="ARBA" id="ARBA00023002"/>
    </source>
</evidence>
<gene>
    <name evidence="4" type="ORF">H9945_01415</name>
</gene>
<keyword evidence="2" id="KW-0560">Oxidoreductase</keyword>
<sequence length="194" mass="21470">MQDVLEFLRTRRTYRRFWPKPVPEAVLRACIEAARIVSCGANRQTLKYAVIETPAAVAAVNQLVRWAAYLPPDQGRPAPDETPTAFLAVFQDESLPGVNDTDAGLALGSITAAAWGYGVGSCIMGAIDREQIKALLGLADQDRLRLHSVVALGYPKHESRVVPMENGSVRYYLDENRDYCVPKRPEEEILLTTV</sequence>
<dbReference type="GO" id="GO:0016491">
    <property type="term" value="F:oxidoreductase activity"/>
    <property type="evidence" value="ECO:0007669"/>
    <property type="project" value="UniProtKB-KW"/>
</dbReference>
<organism evidence="4 5">
    <name type="scientific">Candidatus Gemmiger avicola</name>
    <dbReference type="NCBI Taxonomy" id="2838605"/>
    <lineage>
        <taxon>Bacteria</taxon>
        <taxon>Bacillati</taxon>
        <taxon>Bacillota</taxon>
        <taxon>Clostridia</taxon>
        <taxon>Eubacteriales</taxon>
        <taxon>Gemmiger</taxon>
    </lineage>
</organism>
<evidence type="ECO:0000256" key="1">
    <source>
        <dbReference type="ARBA" id="ARBA00007118"/>
    </source>
</evidence>
<dbReference type="InterPro" id="IPR029479">
    <property type="entry name" value="Nitroreductase"/>
</dbReference>
<dbReference type="InterPro" id="IPR023312">
    <property type="entry name" value="Put_nitroreductase_C_bac"/>
</dbReference>
<dbReference type="Gene3D" id="2.20.180.10">
    <property type="entry name" value="putative fmn-dependent nitroreductase like domains"/>
    <property type="match status" value="1"/>
</dbReference>
<dbReference type="EMBL" id="DWYG01000014">
    <property type="protein sequence ID" value="HJB41141.1"/>
    <property type="molecule type" value="Genomic_DNA"/>
</dbReference>
<accession>A0A9D2M474</accession>
<dbReference type="AlphaFoldDB" id="A0A9D2M474"/>